<dbReference type="Pfam" id="PF05893">
    <property type="entry name" value="LuxC"/>
    <property type="match status" value="1"/>
</dbReference>
<reference evidence="2 3" key="1">
    <citation type="submission" date="2020-03" db="EMBL/GenBank/DDBJ databases">
        <title>Salinimicrobium sp. nov, isolated from SCS.</title>
        <authorList>
            <person name="Cao W.R."/>
        </authorList>
    </citation>
    <scope>NUCLEOTIDE SEQUENCE [LARGE SCALE GENOMIC DNA]</scope>
    <source>
        <strain evidence="3">J15B91</strain>
    </source>
</reference>
<keyword evidence="3" id="KW-1185">Reference proteome</keyword>
<protein>
    <submittedName>
        <fullName evidence="2">Acyl-CoA reductase</fullName>
    </submittedName>
</protein>
<dbReference type="SUPFAM" id="SSF53720">
    <property type="entry name" value="ALDH-like"/>
    <property type="match status" value="1"/>
</dbReference>
<dbReference type="InterPro" id="IPR008670">
    <property type="entry name" value="CoA_reduct_LuxC"/>
</dbReference>
<gene>
    <name evidence="2" type="ORF">HC175_10380</name>
</gene>
<comment type="caution">
    <text evidence="2">The sequence shown here is derived from an EMBL/GenBank/DDBJ whole genome shotgun (WGS) entry which is preliminary data.</text>
</comment>
<dbReference type="InterPro" id="IPR016161">
    <property type="entry name" value="Ald_DH/histidinol_DH"/>
</dbReference>
<dbReference type="EMBL" id="JAAVJR010000005">
    <property type="protein sequence ID" value="NJW53328.1"/>
    <property type="molecule type" value="Genomic_DNA"/>
</dbReference>
<dbReference type="RefSeq" id="WP_168138434.1">
    <property type="nucleotide sequence ID" value="NZ_JAAVJR010000005.1"/>
</dbReference>
<name>A0ABX1CYI4_9FLAO</name>
<sequence>MTIEQRMEKLEKLGKFLGQFKISGIQKEEDLSHNEPYFSEMLAQIEAAVHHNGWFTKENVLFSLEQWAKALTGEQLQKWLSRYDFKNVTPKTVGIIMAGNIPLVGFHDFLSVVVSGHKALVKQSSNDQLLLPVIADYLTAIAPELKNKIEILPNAADGPSKMTNFDAVIATGSNNTARYFEYYFSGKPSVIRKNRNSAAILTGKESKEELSALAEDIFRYYGLGCRNVSKLYVPQDYDFTSFFEAIYSWNPIINQAKYANNYDYNKAVYLMSQYQLLENGFLILKEDKSMSSPIATLFYEKYEDREKLEEELKLRREEIQCIVGNGASEIKFGETQHPNLWDYADNVDTLQFLTEKI</sequence>
<proteinExistence type="predicted"/>
<evidence type="ECO:0000313" key="2">
    <source>
        <dbReference type="EMBL" id="NJW53328.1"/>
    </source>
</evidence>
<organism evidence="2 3">
    <name type="scientific">Salinimicrobium oceani</name>
    <dbReference type="NCBI Taxonomy" id="2722702"/>
    <lineage>
        <taxon>Bacteria</taxon>
        <taxon>Pseudomonadati</taxon>
        <taxon>Bacteroidota</taxon>
        <taxon>Flavobacteriia</taxon>
        <taxon>Flavobacteriales</taxon>
        <taxon>Flavobacteriaceae</taxon>
        <taxon>Salinimicrobium</taxon>
    </lineage>
</organism>
<accession>A0ABX1CYI4</accession>
<evidence type="ECO:0000256" key="1">
    <source>
        <dbReference type="ARBA" id="ARBA00022857"/>
    </source>
</evidence>
<keyword evidence="1" id="KW-0521">NADP</keyword>
<dbReference type="Proteomes" id="UP000703674">
    <property type="component" value="Unassembled WGS sequence"/>
</dbReference>
<evidence type="ECO:0000313" key="3">
    <source>
        <dbReference type="Proteomes" id="UP000703674"/>
    </source>
</evidence>